<dbReference type="EMBL" id="DTAU01000015">
    <property type="protein sequence ID" value="HFQ78186.1"/>
    <property type="molecule type" value="Genomic_DNA"/>
</dbReference>
<dbReference type="Gene3D" id="3.40.50.11440">
    <property type="match status" value="1"/>
</dbReference>
<dbReference type="Pfam" id="PF04015">
    <property type="entry name" value="DUF362"/>
    <property type="match status" value="1"/>
</dbReference>
<protein>
    <submittedName>
        <fullName evidence="3">DUF362 domain-containing protein</fullName>
    </submittedName>
</protein>
<evidence type="ECO:0000313" key="3">
    <source>
        <dbReference type="EMBL" id="HGT98423.1"/>
    </source>
</evidence>
<reference evidence="3" key="1">
    <citation type="journal article" date="2020" name="mSystems">
        <title>Genome- and Community-Level Interaction Insights into Carbon Utilization and Element Cycling Functions of Hydrothermarchaeota in Hydrothermal Sediment.</title>
        <authorList>
            <person name="Zhou Z."/>
            <person name="Liu Y."/>
            <person name="Xu W."/>
            <person name="Pan J."/>
            <person name="Luo Z.H."/>
            <person name="Li M."/>
        </authorList>
    </citation>
    <scope>NUCLEOTIDE SEQUENCE [LARGE SCALE GENOMIC DNA]</scope>
    <source>
        <strain evidence="2">SpSt-629</strain>
        <strain evidence="3">SpSt-688</strain>
    </source>
</reference>
<feature type="domain" description="DUF362" evidence="1">
    <location>
        <begin position="45"/>
        <end position="255"/>
    </location>
</feature>
<sequence length="314" mass="34470">MGKSVVLFASAQLEQLDEKYSLSFKFKNLLEKSSLSSIIEPGNTVAIKLHVGDMSHGGFRTIRTIFVKILVDYVKSVGGVPFLTDTWGLNHVIVGIENGYGYEAVGAPLIPVSGIKEHDVVKVHVPNALRLNEVEVGGNVYYADVIINFAHSKGHPASGYGGAIKNIAMGCTGPNTRREVHNLEQLDNYGRAFQEALVDAFHGVILNKPRKVFHINYALDIIPTCDCAPWSDIPIVPDIGILASEDVVALEKATLDMINEAPVVPRSIAEKADIKPRENKFFKLHAKDPYIQVEAGYRKGLGYLDYEIVMVEIS</sequence>
<evidence type="ECO:0000313" key="2">
    <source>
        <dbReference type="EMBL" id="HFQ78186.1"/>
    </source>
</evidence>
<accession>A0A7J3MXY8</accession>
<dbReference type="InterPro" id="IPR007160">
    <property type="entry name" value="DUF362"/>
</dbReference>
<name>A0A7J3MXY8_9CREN</name>
<dbReference type="EMBL" id="DTDH01000094">
    <property type="protein sequence ID" value="HGT98423.1"/>
    <property type="molecule type" value="Genomic_DNA"/>
</dbReference>
<dbReference type="AlphaFoldDB" id="A0A7J3MXY8"/>
<comment type="caution">
    <text evidence="3">The sequence shown here is derived from an EMBL/GenBank/DDBJ whole genome shotgun (WGS) entry which is preliminary data.</text>
</comment>
<organism evidence="3">
    <name type="scientific">Ignisphaera aggregans</name>
    <dbReference type="NCBI Taxonomy" id="334771"/>
    <lineage>
        <taxon>Archaea</taxon>
        <taxon>Thermoproteota</taxon>
        <taxon>Thermoprotei</taxon>
        <taxon>Desulfurococcales</taxon>
        <taxon>Desulfurococcaceae</taxon>
        <taxon>Ignisphaera</taxon>
    </lineage>
</organism>
<evidence type="ECO:0000259" key="1">
    <source>
        <dbReference type="Pfam" id="PF04015"/>
    </source>
</evidence>
<proteinExistence type="predicted"/>
<gene>
    <name evidence="2" type="ORF">ENT99_00590</name>
    <name evidence="3" type="ORF">ENU64_03235</name>
</gene>